<organism evidence="3 4">
    <name type="scientific">Fusarium tricinctum</name>
    <dbReference type="NCBI Taxonomy" id="61284"/>
    <lineage>
        <taxon>Eukaryota</taxon>
        <taxon>Fungi</taxon>
        <taxon>Dikarya</taxon>
        <taxon>Ascomycota</taxon>
        <taxon>Pezizomycotina</taxon>
        <taxon>Sordariomycetes</taxon>
        <taxon>Hypocreomycetidae</taxon>
        <taxon>Hypocreales</taxon>
        <taxon>Nectriaceae</taxon>
        <taxon>Fusarium</taxon>
        <taxon>Fusarium tricinctum species complex</taxon>
    </lineage>
</organism>
<feature type="compositionally biased region" description="Polar residues" evidence="1">
    <location>
        <begin position="98"/>
        <end position="118"/>
    </location>
</feature>
<accession>A0A8K0SCG6</accession>
<dbReference type="InterPro" id="IPR039970">
    <property type="entry name" value="TF_Grauzone"/>
</dbReference>
<dbReference type="SMART" id="SM00355">
    <property type="entry name" value="ZnF_C2H2"/>
    <property type="match status" value="3"/>
</dbReference>
<keyword evidence="4" id="KW-1185">Reference proteome</keyword>
<evidence type="ECO:0000313" key="3">
    <source>
        <dbReference type="EMBL" id="KAH7262103.1"/>
    </source>
</evidence>
<protein>
    <recommendedName>
        <fullName evidence="2">C2H2-type domain-containing protein</fullName>
    </recommendedName>
</protein>
<dbReference type="AlphaFoldDB" id="A0A8K0SCG6"/>
<reference evidence="3" key="1">
    <citation type="journal article" date="2021" name="Nat. Commun.">
        <title>Genetic determinants of endophytism in the Arabidopsis root mycobiome.</title>
        <authorList>
            <person name="Mesny F."/>
            <person name="Miyauchi S."/>
            <person name="Thiergart T."/>
            <person name="Pickel B."/>
            <person name="Atanasova L."/>
            <person name="Karlsson M."/>
            <person name="Huettel B."/>
            <person name="Barry K.W."/>
            <person name="Haridas S."/>
            <person name="Chen C."/>
            <person name="Bauer D."/>
            <person name="Andreopoulos W."/>
            <person name="Pangilinan J."/>
            <person name="LaButti K."/>
            <person name="Riley R."/>
            <person name="Lipzen A."/>
            <person name="Clum A."/>
            <person name="Drula E."/>
            <person name="Henrissat B."/>
            <person name="Kohler A."/>
            <person name="Grigoriev I.V."/>
            <person name="Martin F.M."/>
            <person name="Hacquard S."/>
        </authorList>
    </citation>
    <scope>NUCLEOTIDE SEQUENCE</scope>
    <source>
        <strain evidence="3">MPI-SDFR-AT-0068</strain>
    </source>
</reference>
<feature type="compositionally biased region" description="Low complexity" evidence="1">
    <location>
        <begin position="217"/>
        <end position="234"/>
    </location>
</feature>
<feature type="compositionally biased region" description="Basic residues" evidence="1">
    <location>
        <begin position="279"/>
        <end position="307"/>
    </location>
</feature>
<dbReference type="InterPro" id="IPR013087">
    <property type="entry name" value="Znf_C2H2_type"/>
</dbReference>
<gene>
    <name evidence="3" type="ORF">BKA59DRAFT_462699</name>
</gene>
<evidence type="ECO:0000259" key="2">
    <source>
        <dbReference type="PROSITE" id="PS00028"/>
    </source>
</evidence>
<dbReference type="PANTHER" id="PTHR23225">
    <property type="entry name" value="ZINC FINGER PROTEIN"/>
    <property type="match status" value="1"/>
</dbReference>
<feature type="compositionally biased region" description="Acidic residues" evidence="1">
    <location>
        <begin position="243"/>
        <end position="255"/>
    </location>
</feature>
<dbReference type="Proteomes" id="UP000813427">
    <property type="component" value="Unassembled WGS sequence"/>
</dbReference>
<feature type="region of interest" description="Disordered" evidence="1">
    <location>
        <begin position="202"/>
        <end position="319"/>
    </location>
</feature>
<dbReference type="Gene3D" id="3.30.160.60">
    <property type="entry name" value="Classic Zinc Finger"/>
    <property type="match status" value="1"/>
</dbReference>
<dbReference type="PROSITE" id="PS00028">
    <property type="entry name" value="ZINC_FINGER_C2H2_1"/>
    <property type="match status" value="1"/>
</dbReference>
<dbReference type="EMBL" id="JAGPXF010000001">
    <property type="protein sequence ID" value="KAH7262103.1"/>
    <property type="molecule type" value="Genomic_DNA"/>
</dbReference>
<name>A0A8K0SCG6_9HYPO</name>
<sequence>MAHHPYYEETGDVGYSANTLYFSHSNTNYANNEDLSDRIDPSLQFYTQYSGLQGDPSGISGMQRFLQEQQTNYFTAPRNFSSQNANCTGIYPDMSSSIHHNSQLRHGSPISYQQSSVASGPLSPPSTDNGVYVESTLGPSTPPNTAVWSPQFASLGSQSPSVSLYGLSNVSQGCVNPSVIQPCQILPDIKVEEEFGFNLDASAEAESTTPTSICRGSALDSTSSANTSNSAADSQGCGLDAYPELDEMDIDENTGDDPAIKVSSSVVGDDDDDEEYKPTRRGKSSRATKSNSRRGRTKRPSRTKVTKPKPSSRSTTTRRLVSFSSDGSTMCDHCHVSFRDEILLQKHTNTMHIRPFICVFHFAGCEKTFAKKNEWKRHVLAQHLNLDYWLCTAGICGYSPNPSPKGIAGTPTHCRVFRRKDLYTQHIRRMHSWPEVVNADKKDKNFPLEWIVQEKKYQEAALRQRCTLPNYMHCPAEGCMTVFDDGPRTWDSRMEHVAIHLERAANNEEPPVVFGGANDRALTDWASQPDVHVIMSTNKGWEACQPLKAAKTEISRLSSLDEVLDEDAEGEEC</sequence>
<feature type="compositionally biased region" description="Polar residues" evidence="1">
    <location>
        <begin position="205"/>
        <end position="214"/>
    </location>
</feature>
<dbReference type="PANTHER" id="PTHR23225:SF2">
    <property type="entry name" value="AT09679P-RELATED"/>
    <property type="match status" value="1"/>
</dbReference>
<feature type="compositionally biased region" description="Low complexity" evidence="1">
    <location>
        <begin position="308"/>
        <end position="319"/>
    </location>
</feature>
<comment type="caution">
    <text evidence="3">The sequence shown here is derived from an EMBL/GenBank/DDBJ whole genome shotgun (WGS) entry which is preliminary data.</text>
</comment>
<evidence type="ECO:0000256" key="1">
    <source>
        <dbReference type="SAM" id="MobiDB-lite"/>
    </source>
</evidence>
<feature type="domain" description="C2H2-type" evidence="2">
    <location>
        <begin position="331"/>
        <end position="352"/>
    </location>
</feature>
<evidence type="ECO:0000313" key="4">
    <source>
        <dbReference type="Proteomes" id="UP000813427"/>
    </source>
</evidence>
<dbReference type="GO" id="GO:0003700">
    <property type="term" value="F:DNA-binding transcription factor activity"/>
    <property type="evidence" value="ECO:0007669"/>
    <property type="project" value="InterPro"/>
</dbReference>
<dbReference type="OrthoDB" id="5388486at2759"/>
<proteinExistence type="predicted"/>
<feature type="region of interest" description="Disordered" evidence="1">
    <location>
        <begin position="98"/>
        <end position="128"/>
    </location>
</feature>